<reference evidence="1" key="1">
    <citation type="submission" date="2019-09" db="EMBL/GenBank/DDBJ databases">
        <authorList>
            <person name="Needham M D."/>
        </authorList>
    </citation>
    <scope>NUCLEOTIDE SEQUENCE</scope>
</reference>
<sequence length="191" mass="23229">MIVEKIKFSYNFDTYNITFKCYKYPDLVTKKKTNKIYFYIRRVKLVSLIKVNLYQIIDFENKIRNYKSSKDFLSPVENIKLLEEFVNSFINTKNKNKDKNSFYDIISVLYQFKYVMQLKEPWLKSIKKNLTRLVEINFENSKEAYFLFFNIQQFDKINTLSDNNYDFDDSNNYDTNKYISSDEDLLLQFID</sequence>
<dbReference type="AlphaFoldDB" id="A0A5E8CJB2"/>
<protein>
    <submittedName>
        <fullName evidence="1">Uncharacterized protein</fullName>
    </submittedName>
</protein>
<accession>A0A5E8CJB2</accession>
<evidence type="ECO:0000313" key="1">
    <source>
        <dbReference type="EMBL" id="VVU94709.1"/>
    </source>
</evidence>
<dbReference type="EMBL" id="CABVLZ010000002">
    <property type="protein sequence ID" value="VVU94709.1"/>
    <property type="molecule type" value="Genomic_DNA"/>
</dbReference>
<name>A0A5E8CJB2_9ZZZZ</name>
<proteinExistence type="predicted"/>
<gene>
    <name evidence="1" type="ORF">CPAV1605_434</name>
</gene>
<organism evidence="1">
    <name type="scientific">seawater metagenome</name>
    <dbReference type="NCBI Taxonomy" id="1561972"/>
    <lineage>
        <taxon>unclassified sequences</taxon>
        <taxon>metagenomes</taxon>
        <taxon>ecological metagenomes</taxon>
    </lineage>
</organism>